<comment type="similarity">
    <text evidence="1">Belongs to the tRNA-intron endonuclease family.</text>
</comment>
<gene>
    <name evidence="7" type="primary">LOC107777711</name>
</gene>
<dbReference type="GO" id="GO:0005737">
    <property type="term" value="C:cytoplasm"/>
    <property type="evidence" value="ECO:0000318"/>
    <property type="project" value="GO_Central"/>
</dbReference>
<dbReference type="EC" id="4.6.1.16" evidence="2"/>
<dbReference type="InterPro" id="IPR006678">
    <property type="entry name" value="tRNA_intron_Endonuc_N"/>
</dbReference>
<dbReference type="GO" id="GO:0000379">
    <property type="term" value="P:tRNA-type intron splice site recognition and cleavage"/>
    <property type="evidence" value="ECO:0000318"/>
    <property type="project" value="GO_Central"/>
</dbReference>
<dbReference type="Gene3D" id="3.40.1350.10">
    <property type="match status" value="1"/>
</dbReference>
<organism evidence="6 7">
    <name type="scientific">Nicotiana tabacum</name>
    <name type="common">Common tobacco</name>
    <dbReference type="NCBI Taxonomy" id="4097"/>
    <lineage>
        <taxon>Eukaryota</taxon>
        <taxon>Viridiplantae</taxon>
        <taxon>Streptophyta</taxon>
        <taxon>Embryophyta</taxon>
        <taxon>Tracheophyta</taxon>
        <taxon>Spermatophyta</taxon>
        <taxon>Magnoliopsida</taxon>
        <taxon>eudicotyledons</taxon>
        <taxon>Gunneridae</taxon>
        <taxon>Pentapetalae</taxon>
        <taxon>asterids</taxon>
        <taxon>lamiids</taxon>
        <taxon>Solanales</taxon>
        <taxon>Solanaceae</taxon>
        <taxon>Nicotianoideae</taxon>
        <taxon>Nicotianeae</taxon>
        <taxon>Nicotiana</taxon>
    </lineage>
</organism>
<sequence length="248" mass="28177">MAPRWKGKGAAAKALADPISEIVSQLQSSLIQSNSRGMLSGMSVLLKADTVQTDLLNRACFGRPRITAENNEQWFQLCMEEAFYLYHSLNCIKIVNHNDCEQNIDELWKYMTSKRENFPVSYKAYSHLRSKNWVVRLGSQYGVDFVAYRHHPALVHSEYAVLVLSAQNGNANGRLRIWSDFQCTLRLCGSVAKTLLVLNIVEQKKHAASPSCLNSYGVEERTITRWSPEQCREGNSTVDCLTHYRNID</sequence>
<dbReference type="InterPro" id="IPR011856">
    <property type="entry name" value="tRNA_endonuc-like_dom_sf"/>
</dbReference>
<dbReference type="RefSeq" id="XP_016453322.1">
    <property type="nucleotide sequence ID" value="XM_016597836.2"/>
</dbReference>
<evidence type="ECO:0000259" key="4">
    <source>
        <dbReference type="Pfam" id="PF01974"/>
    </source>
</evidence>
<dbReference type="InterPro" id="IPR006676">
    <property type="entry name" value="tRNA_splic"/>
</dbReference>
<feature type="domain" description="tRNA intron endonuclease N-terminal" evidence="5">
    <location>
        <begin position="36"/>
        <end position="108"/>
    </location>
</feature>
<dbReference type="PANTHER" id="PTHR21227:SF0">
    <property type="entry name" value="TRNA-SPLICING ENDONUCLEASE SUBUNIT SEN2"/>
    <property type="match status" value="1"/>
</dbReference>
<dbReference type="SUPFAM" id="SSF53032">
    <property type="entry name" value="tRNA-intron endonuclease catalytic domain-like"/>
    <property type="match status" value="1"/>
</dbReference>
<dbReference type="KEGG" id="nta:107777711"/>
<dbReference type="AlphaFoldDB" id="A0A1S3YMT7"/>
<evidence type="ECO:0000256" key="1">
    <source>
        <dbReference type="ARBA" id="ARBA00008078"/>
    </source>
</evidence>
<evidence type="ECO:0000256" key="2">
    <source>
        <dbReference type="ARBA" id="ARBA00012573"/>
    </source>
</evidence>
<protein>
    <recommendedName>
        <fullName evidence="2">tRNA-intron lyase</fullName>
        <ecNumber evidence="2">4.6.1.16</ecNumber>
    </recommendedName>
</protein>
<evidence type="ECO:0000313" key="7">
    <source>
        <dbReference type="RefSeq" id="XP_016453322.1"/>
    </source>
</evidence>
<comment type="catalytic activity">
    <reaction evidence="3">
        <text>pretRNA = a 3'-half-tRNA molecule with a 5'-OH end + a 5'-half-tRNA molecule with a 2',3'-cyclic phosphate end + an intron with a 2',3'-cyclic phosphate and a 5'-hydroxyl terminus.</text>
        <dbReference type="EC" id="4.6.1.16"/>
    </reaction>
</comment>
<dbReference type="Pfam" id="PF02778">
    <property type="entry name" value="tRNA_int_endo_N"/>
    <property type="match status" value="1"/>
</dbReference>
<dbReference type="InterPro" id="IPR006677">
    <property type="entry name" value="tRNA_intron_Endonuc_cat-like"/>
</dbReference>
<evidence type="ECO:0000313" key="6">
    <source>
        <dbReference type="Proteomes" id="UP000790787"/>
    </source>
</evidence>
<dbReference type="CDD" id="cd22363">
    <property type="entry name" value="tRNA-intron_lyase_C"/>
    <property type="match status" value="1"/>
</dbReference>
<dbReference type="GO" id="GO:0000213">
    <property type="term" value="F:tRNA-intron lyase activity"/>
    <property type="evidence" value="ECO:0000318"/>
    <property type="project" value="GO_Central"/>
</dbReference>
<reference evidence="6" key="1">
    <citation type="journal article" date="2014" name="Nat. Commun.">
        <title>The tobacco genome sequence and its comparison with those of tomato and potato.</title>
        <authorList>
            <person name="Sierro N."/>
            <person name="Battey J.N."/>
            <person name="Ouadi S."/>
            <person name="Bakaher N."/>
            <person name="Bovet L."/>
            <person name="Willig A."/>
            <person name="Goepfert S."/>
            <person name="Peitsch M.C."/>
            <person name="Ivanov N.V."/>
        </authorList>
    </citation>
    <scope>NUCLEOTIDE SEQUENCE [LARGE SCALE GENOMIC DNA]</scope>
</reference>
<keyword evidence="6" id="KW-1185">Reference proteome</keyword>
<dbReference type="PANTHER" id="PTHR21227">
    <property type="entry name" value="TRNA-SPLICING ENDONUCLEASE SUBUNIT SEN2"/>
    <property type="match status" value="1"/>
</dbReference>
<name>A0A1S3YMT7_TOBAC</name>
<feature type="domain" description="tRNA intron endonuclease catalytic" evidence="4">
    <location>
        <begin position="118"/>
        <end position="198"/>
    </location>
</feature>
<dbReference type="STRING" id="4097.A0A1S3YMT7"/>
<dbReference type="OrthoDB" id="1267612at2759"/>
<evidence type="ECO:0000256" key="3">
    <source>
        <dbReference type="ARBA" id="ARBA00034031"/>
    </source>
</evidence>
<dbReference type="InterPro" id="IPR036167">
    <property type="entry name" value="tRNA_intron_Endo_cat-like_sf"/>
</dbReference>
<dbReference type="PaxDb" id="4097-A0A1S3YMT7"/>
<dbReference type="SMR" id="A0A1S3YMT7"/>
<dbReference type="GO" id="GO:0003676">
    <property type="term" value="F:nucleic acid binding"/>
    <property type="evidence" value="ECO:0007669"/>
    <property type="project" value="InterPro"/>
</dbReference>
<dbReference type="Proteomes" id="UP000790787">
    <property type="component" value="Chromosome 18"/>
</dbReference>
<proteinExistence type="inferred from homology"/>
<dbReference type="Pfam" id="PF01974">
    <property type="entry name" value="tRNA_int_endo"/>
    <property type="match status" value="1"/>
</dbReference>
<evidence type="ECO:0000259" key="5">
    <source>
        <dbReference type="Pfam" id="PF02778"/>
    </source>
</evidence>
<accession>A0A1S3YMT7</accession>
<dbReference type="RefSeq" id="XP_016453322.1">
    <property type="nucleotide sequence ID" value="XM_016597836.1"/>
</dbReference>
<dbReference type="GO" id="GO:0008033">
    <property type="term" value="P:tRNA processing"/>
    <property type="evidence" value="ECO:0000318"/>
    <property type="project" value="GO_Central"/>
</dbReference>
<dbReference type="GO" id="GO:0000214">
    <property type="term" value="C:tRNA-intron endonuclease complex"/>
    <property type="evidence" value="ECO:0000318"/>
    <property type="project" value="GO_Central"/>
</dbReference>
<dbReference type="GeneID" id="107777711"/>
<dbReference type="OMA" id="GKQWFQL"/>
<reference evidence="7" key="2">
    <citation type="submission" date="2025-08" db="UniProtKB">
        <authorList>
            <consortium name="RefSeq"/>
        </authorList>
    </citation>
    <scope>IDENTIFICATION</scope>
    <source>
        <tissue evidence="7">Leaf</tissue>
    </source>
</reference>